<accession>A0A1H5XCG2</accession>
<keyword evidence="4" id="KW-0436">Ligase</keyword>
<reference evidence="4 5" key="1">
    <citation type="submission" date="2016-10" db="EMBL/GenBank/DDBJ databases">
        <authorList>
            <person name="de Groot N.N."/>
        </authorList>
    </citation>
    <scope>NUCLEOTIDE SEQUENCE [LARGE SCALE GENOMIC DNA]</scope>
    <source>
        <strain evidence="4 5">Nm13</strain>
    </source>
</reference>
<dbReference type="InterPro" id="IPR009097">
    <property type="entry name" value="Cyclic_Pdiesterase"/>
</dbReference>
<evidence type="ECO:0000259" key="3">
    <source>
        <dbReference type="Pfam" id="PF02834"/>
    </source>
</evidence>
<feature type="active site" description="Proton donor" evidence="2">
    <location>
        <position position="60"/>
    </location>
</feature>
<dbReference type="PANTHER" id="PTHR35561">
    <property type="entry name" value="RNA 2',3'-CYCLIC PHOSPHODIESTERASE"/>
    <property type="match status" value="1"/>
</dbReference>
<dbReference type="SUPFAM" id="SSF55144">
    <property type="entry name" value="LigT-like"/>
    <property type="match status" value="1"/>
</dbReference>
<dbReference type="Pfam" id="PF02834">
    <property type="entry name" value="LigT_PEase"/>
    <property type="match status" value="1"/>
</dbReference>
<dbReference type="NCBIfam" id="TIGR02258">
    <property type="entry name" value="2_5_ligase"/>
    <property type="match status" value="1"/>
</dbReference>
<feature type="short sequence motif" description="HXTX 2" evidence="2">
    <location>
        <begin position="142"/>
        <end position="145"/>
    </location>
</feature>
<keyword evidence="1 2" id="KW-0378">Hydrolase</keyword>
<dbReference type="EMBL" id="FNUX01000026">
    <property type="protein sequence ID" value="SEG09464.1"/>
    <property type="molecule type" value="Genomic_DNA"/>
</dbReference>
<dbReference type="GO" id="GO:0008664">
    <property type="term" value="F:RNA 2',3'-cyclic 3'-phosphodiesterase activity"/>
    <property type="evidence" value="ECO:0007669"/>
    <property type="project" value="UniProtKB-EC"/>
</dbReference>
<dbReference type="EC" id="3.1.4.58" evidence="2"/>
<comment type="function">
    <text evidence="2">Hydrolyzes RNA 2',3'-cyclic phosphodiester to an RNA 2'-phosphomonoester.</text>
</comment>
<dbReference type="RefSeq" id="WP_258039433.1">
    <property type="nucleotide sequence ID" value="NZ_FNUX01000026.1"/>
</dbReference>
<feature type="domain" description="Phosphoesterase HXTX" evidence="3">
    <location>
        <begin position="28"/>
        <end position="105"/>
    </location>
</feature>
<evidence type="ECO:0000256" key="2">
    <source>
        <dbReference type="HAMAP-Rule" id="MF_01940"/>
    </source>
</evidence>
<dbReference type="HAMAP" id="MF_01940">
    <property type="entry name" value="RNA_CPDase"/>
    <property type="match status" value="1"/>
</dbReference>
<feature type="short sequence motif" description="HXTX 1" evidence="2">
    <location>
        <begin position="60"/>
        <end position="63"/>
    </location>
</feature>
<dbReference type="InterPro" id="IPR014051">
    <property type="entry name" value="Phosphoesterase_HXTX"/>
</dbReference>
<evidence type="ECO:0000313" key="5">
    <source>
        <dbReference type="Proteomes" id="UP000236753"/>
    </source>
</evidence>
<proteinExistence type="inferred from homology"/>
<feature type="active site" description="Proton acceptor" evidence="2">
    <location>
        <position position="142"/>
    </location>
</feature>
<dbReference type="Gene3D" id="3.90.1140.10">
    <property type="entry name" value="Cyclic phosphodiesterase"/>
    <property type="match status" value="1"/>
</dbReference>
<sequence length="191" mass="22516">MLNWSYGKEILIKSNKIERKSIRVFFAIFPNKQVQKQLIQHSEMLESIYGGHKIKMQHLHMTLLFLGNISIHQIQTLREIAQTISAKKFALKLDIIGYWKHNHIVYIRAKEFPAALFSLTDSLKIALSESGFVFDNRAYKPHITIIRKTICHINANMIKPIQWYVNQWFLIQSQPTHNGVEYIPLNHWHLK</sequence>
<protein>
    <recommendedName>
        <fullName evidence="2">RNA 2',3'-cyclic phosphodiesterase</fullName>
        <shortName evidence="2">RNA 2',3'-CPDase</shortName>
        <ecNumber evidence="2">3.1.4.58</ecNumber>
    </recommendedName>
</protein>
<evidence type="ECO:0000256" key="1">
    <source>
        <dbReference type="ARBA" id="ARBA00022801"/>
    </source>
</evidence>
<dbReference type="PANTHER" id="PTHR35561:SF1">
    <property type="entry name" value="RNA 2',3'-CYCLIC PHOSPHODIESTERASE"/>
    <property type="match status" value="1"/>
</dbReference>
<dbReference type="GO" id="GO:0004113">
    <property type="term" value="F:2',3'-cyclic-nucleotide 3'-phosphodiesterase activity"/>
    <property type="evidence" value="ECO:0007669"/>
    <property type="project" value="InterPro"/>
</dbReference>
<organism evidence="4 5">
    <name type="scientific">Nitrosomonas ureae</name>
    <dbReference type="NCBI Taxonomy" id="44577"/>
    <lineage>
        <taxon>Bacteria</taxon>
        <taxon>Pseudomonadati</taxon>
        <taxon>Pseudomonadota</taxon>
        <taxon>Betaproteobacteria</taxon>
        <taxon>Nitrosomonadales</taxon>
        <taxon>Nitrosomonadaceae</taxon>
        <taxon>Nitrosomonas</taxon>
    </lineage>
</organism>
<dbReference type="GO" id="GO:0016874">
    <property type="term" value="F:ligase activity"/>
    <property type="evidence" value="ECO:0007669"/>
    <property type="project" value="UniProtKB-KW"/>
</dbReference>
<evidence type="ECO:0000313" key="4">
    <source>
        <dbReference type="EMBL" id="SEG09464.1"/>
    </source>
</evidence>
<dbReference type="Proteomes" id="UP000236753">
    <property type="component" value="Unassembled WGS sequence"/>
</dbReference>
<comment type="catalytic activity">
    <reaction evidence="2">
        <text>a 3'-end 2',3'-cyclophospho-ribonucleotide-RNA + H2O = a 3'-end 2'-phospho-ribonucleotide-RNA + H(+)</text>
        <dbReference type="Rhea" id="RHEA:11828"/>
        <dbReference type="Rhea" id="RHEA-COMP:10464"/>
        <dbReference type="Rhea" id="RHEA-COMP:17353"/>
        <dbReference type="ChEBI" id="CHEBI:15377"/>
        <dbReference type="ChEBI" id="CHEBI:15378"/>
        <dbReference type="ChEBI" id="CHEBI:83064"/>
        <dbReference type="ChEBI" id="CHEBI:173113"/>
        <dbReference type="EC" id="3.1.4.58"/>
    </reaction>
</comment>
<comment type="similarity">
    <text evidence="2">Belongs to the 2H phosphoesterase superfamily. ThpR family.</text>
</comment>
<name>A0A1H5XCG2_9PROT</name>
<dbReference type="InterPro" id="IPR004175">
    <property type="entry name" value="RNA_CPDase"/>
</dbReference>
<gene>
    <name evidence="4" type="ORF">SAMN05216334_12623</name>
</gene>
<dbReference type="AlphaFoldDB" id="A0A1H5XCG2"/>